<dbReference type="PROSITE" id="PS00216">
    <property type="entry name" value="SUGAR_TRANSPORT_1"/>
    <property type="match status" value="1"/>
</dbReference>
<proteinExistence type="inferred from homology"/>
<evidence type="ECO:0000256" key="6">
    <source>
        <dbReference type="ARBA" id="ARBA00023136"/>
    </source>
</evidence>
<dbReference type="InterPro" id="IPR036259">
    <property type="entry name" value="MFS_trans_sf"/>
</dbReference>
<dbReference type="PANTHER" id="PTHR48022">
    <property type="entry name" value="PLASTIDIC GLUCOSE TRANSPORTER 4"/>
    <property type="match status" value="1"/>
</dbReference>
<evidence type="ECO:0000256" key="3">
    <source>
        <dbReference type="ARBA" id="ARBA00022448"/>
    </source>
</evidence>
<evidence type="ECO:0000256" key="7">
    <source>
        <dbReference type="RuleBase" id="RU003346"/>
    </source>
</evidence>
<dbReference type="EMBL" id="JAGPYM010000005">
    <property type="protein sequence ID" value="KAH6894662.1"/>
    <property type="molecule type" value="Genomic_DNA"/>
</dbReference>
<dbReference type="InterPro" id="IPR005828">
    <property type="entry name" value="MFS_sugar_transport-like"/>
</dbReference>
<comment type="subcellular location">
    <subcellularLocation>
        <location evidence="1">Membrane</location>
        <topology evidence="1">Multi-pass membrane protein</topology>
    </subcellularLocation>
</comment>
<feature type="transmembrane region" description="Helical" evidence="8">
    <location>
        <begin position="398"/>
        <end position="420"/>
    </location>
</feature>
<feature type="transmembrane region" description="Helical" evidence="8">
    <location>
        <begin position="302"/>
        <end position="322"/>
    </location>
</feature>
<feature type="transmembrane region" description="Helical" evidence="8">
    <location>
        <begin position="215"/>
        <end position="236"/>
    </location>
</feature>
<keyword evidence="3 7" id="KW-0813">Transport</keyword>
<keyword evidence="11" id="KW-1185">Reference proteome</keyword>
<dbReference type="PANTHER" id="PTHR48022:SF22">
    <property type="entry name" value="MAJOR FACILITATOR SUPERFAMILY (MFS) PROFILE DOMAIN-CONTAINING PROTEIN"/>
    <property type="match status" value="1"/>
</dbReference>
<accession>A0A9P9ASP0</accession>
<gene>
    <name evidence="10" type="ORF">B0T10DRAFT_436319</name>
</gene>
<evidence type="ECO:0000256" key="2">
    <source>
        <dbReference type="ARBA" id="ARBA00010992"/>
    </source>
</evidence>
<keyword evidence="5 8" id="KW-1133">Transmembrane helix</keyword>
<dbReference type="InterPro" id="IPR003663">
    <property type="entry name" value="Sugar/inositol_transpt"/>
</dbReference>
<dbReference type="Proteomes" id="UP000777438">
    <property type="component" value="Unassembled WGS sequence"/>
</dbReference>
<organism evidence="10 11">
    <name type="scientific">Thelonectria olida</name>
    <dbReference type="NCBI Taxonomy" id="1576542"/>
    <lineage>
        <taxon>Eukaryota</taxon>
        <taxon>Fungi</taxon>
        <taxon>Dikarya</taxon>
        <taxon>Ascomycota</taxon>
        <taxon>Pezizomycotina</taxon>
        <taxon>Sordariomycetes</taxon>
        <taxon>Hypocreomycetidae</taxon>
        <taxon>Hypocreales</taxon>
        <taxon>Nectriaceae</taxon>
        <taxon>Thelonectria</taxon>
    </lineage>
</organism>
<name>A0A9P9ASP0_9HYPO</name>
<dbReference type="SUPFAM" id="SSF103473">
    <property type="entry name" value="MFS general substrate transporter"/>
    <property type="match status" value="1"/>
</dbReference>
<feature type="transmembrane region" description="Helical" evidence="8">
    <location>
        <begin position="155"/>
        <end position="173"/>
    </location>
</feature>
<evidence type="ECO:0000313" key="10">
    <source>
        <dbReference type="EMBL" id="KAH6894662.1"/>
    </source>
</evidence>
<keyword evidence="4 8" id="KW-0812">Transmembrane</keyword>
<dbReference type="GO" id="GO:0016020">
    <property type="term" value="C:membrane"/>
    <property type="evidence" value="ECO:0007669"/>
    <property type="project" value="UniProtKB-SubCell"/>
</dbReference>
<feature type="transmembrane region" description="Helical" evidence="8">
    <location>
        <begin position="432"/>
        <end position="455"/>
    </location>
</feature>
<dbReference type="GO" id="GO:0005351">
    <property type="term" value="F:carbohydrate:proton symporter activity"/>
    <property type="evidence" value="ECO:0007669"/>
    <property type="project" value="TreeGrafter"/>
</dbReference>
<feature type="transmembrane region" description="Helical" evidence="8">
    <location>
        <begin position="180"/>
        <end position="203"/>
    </location>
</feature>
<reference evidence="10 11" key="1">
    <citation type="journal article" date="2021" name="Nat. Commun.">
        <title>Genetic determinants of endophytism in the Arabidopsis root mycobiome.</title>
        <authorList>
            <person name="Mesny F."/>
            <person name="Miyauchi S."/>
            <person name="Thiergart T."/>
            <person name="Pickel B."/>
            <person name="Atanasova L."/>
            <person name="Karlsson M."/>
            <person name="Huettel B."/>
            <person name="Barry K.W."/>
            <person name="Haridas S."/>
            <person name="Chen C."/>
            <person name="Bauer D."/>
            <person name="Andreopoulos W."/>
            <person name="Pangilinan J."/>
            <person name="LaButti K."/>
            <person name="Riley R."/>
            <person name="Lipzen A."/>
            <person name="Clum A."/>
            <person name="Drula E."/>
            <person name="Henrissat B."/>
            <person name="Kohler A."/>
            <person name="Grigoriev I.V."/>
            <person name="Martin F.M."/>
            <person name="Hacquard S."/>
        </authorList>
    </citation>
    <scope>NUCLEOTIDE SEQUENCE [LARGE SCALE GENOMIC DNA]</scope>
    <source>
        <strain evidence="10 11">MPI-CAGE-CH-0241</strain>
    </source>
</reference>
<dbReference type="PROSITE" id="PS50850">
    <property type="entry name" value="MFS"/>
    <property type="match status" value="1"/>
</dbReference>
<evidence type="ECO:0000256" key="4">
    <source>
        <dbReference type="ARBA" id="ARBA00022692"/>
    </source>
</evidence>
<sequence>MSLDQVKGHEAEDVEHVHDAAADLGHIANNQEHDLNVIQTIRKRPLVFAWAFFAVLTCLLVSFENNASGMVLSIPEFRKDFGYYYEGSYVLEADWQSAFYGGPIASSIVGTFSAGYFADVFGRKPLTIGSIIVSFAAVALEFVATTNAMFFGGKFLNGFVAGVLLSVSVTYIGEVTPLALRGVMTCLTALMMTVGPLTAAIIIDKTGSDESRWAYRAVFCTQFAFAGLCAIFAPFMPESPMWVLSSGNTQKASDSLRRLGYTGTDLEMRRSQLQTLLDEAREESAGATYLDCFRRSNLRRTIISVMPLAIQALSGVYFIASYGTYYIQLAGYSTAASFKLQIVQHGLSMAGNICSWYLIDHVGRRPLTFWGTLSITIILLIAASLAAEGSPGAIKGSVAFIVLYNFFYNITIGATAYTLLCEVATSRLRVKTISIGVALQYIIYCVWAFVIPYVFNPDQANLGAKTAYIFGAIGVLCLVYLWFYQPETANRSYEELDELFRKGISVRDFGKYKTEVETKGEEAKEMKAEN</sequence>
<dbReference type="NCBIfam" id="TIGR00879">
    <property type="entry name" value="SP"/>
    <property type="match status" value="1"/>
</dbReference>
<evidence type="ECO:0000259" key="9">
    <source>
        <dbReference type="PROSITE" id="PS50850"/>
    </source>
</evidence>
<dbReference type="InterPro" id="IPR050360">
    <property type="entry name" value="MFS_Sugar_Transporters"/>
</dbReference>
<feature type="transmembrane region" description="Helical" evidence="8">
    <location>
        <begin position="342"/>
        <end position="359"/>
    </location>
</feature>
<evidence type="ECO:0000313" key="11">
    <source>
        <dbReference type="Proteomes" id="UP000777438"/>
    </source>
</evidence>
<feature type="transmembrane region" description="Helical" evidence="8">
    <location>
        <begin position="366"/>
        <end position="386"/>
    </location>
</feature>
<evidence type="ECO:0000256" key="5">
    <source>
        <dbReference type="ARBA" id="ARBA00022989"/>
    </source>
</evidence>
<dbReference type="Pfam" id="PF00083">
    <property type="entry name" value="Sugar_tr"/>
    <property type="match status" value="1"/>
</dbReference>
<evidence type="ECO:0000256" key="1">
    <source>
        <dbReference type="ARBA" id="ARBA00004141"/>
    </source>
</evidence>
<feature type="transmembrane region" description="Helical" evidence="8">
    <location>
        <begin position="98"/>
        <end position="118"/>
    </location>
</feature>
<keyword evidence="6 8" id="KW-0472">Membrane</keyword>
<evidence type="ECO:0000256" key="8">
    <source>
        <dbReference type="SAM" id="Phobius"/>
    </source>
</evidence>
<protein>
    <submittedName>
        <fullName evidence="10">Maltose permease</fullName>
    </submittedName>
</protein>
<feature type="domain" description="Major facilitator superfamily (MFS) profile" evidence="9">
    <location>
        <begin position="50"/>
        <end position="489"/>
    </location>
</feature>
<dbReference type="FunFam" id="1.20.1250.20:FF:000078">
    <property type="entry name" value="MFS maltose transporter, putative"/>
    <property type="match status" value="1"/>
</dbReference>
<feature type="transmembrane region" description="Helical" evidence="8">
    <location>
        <begin position="467"/>
        <end position="484"/>
    </location>
</feature>
<feature type="transmembrane region" description="Helical" evidence="8">
    <location>
        <begin position="125"/>
        <end position="143"/>
    </location>
</feature>
<dbReference type="InterPro" id="IPR005829">
    <property type="entry name" value="Sugar_transporter_CS"/>
</dbReference>
<feature type="transmembrane region" description="Helical" evidence="8">
    <location>
        <begin position="46"/>
        <end position="63"/>
    </location>
</feature>
<comment type="similarity">
    <text evidence="2 7">Belongs to the major facilitator superfamily. Sugar transporter (TC 2.A.1.1) family.</text>
</comment>
<comment type="caution">
    <text evidence="10">The sequence shown here is derived from an EMBL/GenBank/DDBJ whole genome shotgun (WGS) entry which is preliminary data.</text>
</comment>
<dbReference type="InterPro" id="IPR020846">
    <property type="entry name" value="MFS_dom"/>
</dbReference>
<dbReference type="Gene3D" id="1.20.1250.20">
    <property type="entry name" value="MFS general substrate transporter like domains"/>
    <property type="match status" value="1"/>
</dbReference>
<dbReference type="AlphaFoldDB" id="A0A9P9ASP0"/>
<dbReference type="OrthoDB" id="6612291at2759"/>